<organism evidence="1 2">
    <name type="scientific">Paenibacillus rhizosphaerae</name>
    <dbReference type="NCBI Taxonomy" id="297318"/>
    <lineage>
        <taxon>Bacteria</taxon>
        <taxon>Bacillati</taxon>
        <taxon>Bacillota</taxon>
        <taxon>Bacilli</taxon>
        <taxon>Bacillales</taxon>
        <taxon>Paenibacillaceae</taxon>
        <taxon>Paenibacillus</taxon>
    </lineage>
</organism>
<proteinExistence type="predicted"/>
<dbReference type="AlphaFoldDB" id="A0A1R1F1E6"/>
<evidence type="ECO:0000313" key="2">
    <source>
        <dbReference type="Proteomes" id="UP000187172"/>
    </source>
</evidence>
<protein>
    <submittedName>
        <fullName evidence="1">Thioredoxin family protein</fullName>
    </submittedName>
</protein>
<dbReference type="Pfam" id="PF14595">
    <property type="entry name" value="Thioredoxin_9"/>
    <property type="match status" value="1"/>
</dbReference>
<reference evidence="1 2" key="1">
    <citation type="submission" date="2016-11" db="EMBL/GenBank/DDBJ databases">
        <title>Paenibacillus species isolates.</title>
        <authorList>
            <person name="Beno S.M."/>
        </authorList>
    </citation>
    <scope>NUCLEOTIDE SEQUENCE [LARGE SCALE GENOMIC DNA]</scope>
    <source>
        <strain evidence="1 2">FSL R5-0378</strain>
    </source>
</reference>
<dbReference type="Proteomes" id="UP000187172">
    <property type="component" value="Unassembled WGS sequence"/>
</dbReference>
<name>A0A1R1F1E6_9BACL</name>
<dbReference type="Gene3D" id="3.40.30.10">
    <property type="entry name" value="Glutaredoxin"/>
    <property type="match status" value="1"/>
</dbReference>
<comment type="caution">
    <text evidence="1">The sequence shown here is derived from an EMBL/GenBank/DDBJ whole genome shotgun (WGS) entry which is preliminary data.</text>
</comment>
<dbReference type="STRING" id="297318.BK138_04875"/>
<dbReference type="EMBL" id="MRTP01000001">
    <property type="protein sequence ID" value="OMF57915.1"/>
    <property type="molecule type" value="Genomic_DNA"/>
</dbReference>
<dbReference type="RefSeq" id="WP_076166676.1">
    <property type="nucleotide sequence ID" value="NZ_MRTP01000001.1"/>
</dbReference>
<gene>
    <name evidence="1" type="ORF">BK138_04875</name>
</gene>
<evidence type="ECO:0000313" key="1">
    <source>
        <dbReference type="EMBL" id="OMF57915.1"/>
    </source>
</evidence>
<sequence>MTEAVNLMHKVGQGITPQQFMERMQVREMVNSGIPNTVERFYDKYHGFRTLDSARRSLFASSGERLGIRCLILCTDWCPDVMWNVPVLFRIMEQSGIPVEALIMEEHLDTMDLFLTDGGRAQPVAIFVDRGGNVLGRWGARPAYIQQVMDDFKASLPDRQSPSYQEQLNQVYRDIGALYLEGDRYQDVILQELDVLFRRFVQTP</sequence>
<keyword evidence="2" id="KW-1185">Reference proteome</keyword>
<accession>A0A1R1F1E6</accession>